<gene>
    <name evidence="1" type="ORF">Mucpa_1498</name>
    <name evidence="2" type="ORF">Mucpa_1596</name>
</gene>
<organism evidence="2 3">
    <name type="scientific">Mucilaginibacter paludis DSM 18603</name>
    <dbReference type="NCBI Taxonomy" id="714943"/>
    <lineage>
        <taxon>Bacteria</taxon>
        <taxon>Pseudomonadati</taxon>
        <taxon>Bacteroidota</taxon>
        <taxon>Sphingobacteriia</taxon>
        <taxon>Sphingobacteriales</taxon>
        <taxon>Sphingobacteriaceae</taxon>
        <taxon>Mucilaginibacter</taxon>
    </lineage>
</organism>
<evidence type="ECO:0000313" key="3">
    <source>
        <dbReference type="Proteomes" id="UP000002774"/>
    </source>
</evidence>
<dbReference type="EMBL" id="CM001403">
    <property type="protein sequence ID" value="EHQ25656.1"/>
    <property type="molecule type" value="Genomic_DNA"/>
</dbReference>
<name>H1Y4B9_9SPHI</name>
<dbReference type="HOGENOM" id="CLU_3357136_0_0_10"/>
<protein>
    <submittedName>
        <fullName evidence="2">Uncharacterized protein</fullName>
    </submittedName>
</protein>
<dbReference type="AlphaFoldDB" id="H1Y4B9"/>
<dbReference type="EMBL" id="CM001403">
    <property type="protein sequence ID" value="EHQ25753.1"/>
    <property type="molecule type" value="Genomic_DNA"/>
</dbReference>
<dbReference type="Proteomes" id="UP000002774">
    <property type="component" value="Chromosome"/>
</dbReference>
<evidence type="ECO:0000313" key="2">
    <source>
        <dbReference type="EMBL" id="EHQ25753.1"/>
    </source>
</evidence>
<sequence length="36" mass="4381">MVYYLLKVKIILQIYSVKLTYQAMQVQKQTDKYIII</sequence>
<accession>H1Y4B9</accession>
<evidence type="ECO:0000313" key="1">
    <source>
        <dbReference type="EMBL" id="EHQ25656.1"/>
    </source>
</evidence>
<reference evidence="2 3" key="1">
    <citation type="submission" date="2011-09" db="EMBL/GenBank/DDBJ databases">
        <title>The permanent draft genome of Mucilaginibacter paludis DSM 18603.</title>
        <authorList>
            <consortium name="US DOE Joint Genome Institute (JGI-PGF)"/>
            <person name="Lucas S."/>
            <person name="Han J."/>
            <person name="Lapidus A."/>
            <person name="Bruce D."/>
            <person name="Goodwin L."/>
            <person name="Pitluck S."/>
            <person name="Peters L."/>
            <person name="Kyrpides N."/>
            <person name="Mavromatis K."/>
            <person name="Ivanova N."/>
            <person name="Mikhailova N."/>
            <person name="Held B."/>
            <person name="Detter J.C."/>
            <person name="Tapia R."/>
            <person name="Han C."/>
            <person name="Land M."/>
            <person name="Hauser L."/>
            <person name="Markowitz V."/>
            <person name="Cheng J.-F."/>
            <person name="Hugenholtz P."/>
            <person name="Woyke T."/>
            <person name="Wu D."/>
            <person name="Tindall B."/>
            <person name="Brambilla E."/>
            <person name="Klenk H.-P."/>
            <person name="Eisen J.A."/>
        </authorList>
    </citation>
    <scope>NUCLEOTIDE SEQUENCE [LARGE SCALE GENOMIC DNA]</scope>
    <source>
        <strain evidence="2 3">DSM 18603</strain>
    </source>
</reference>
<keyword evidence="3" id="KW-1185">Reference proteome</keyword>
<proteinExistence type="predicted"/>